<dbReference type="RefSeq" id="WP_377304723.1">
    <property type="nucleotide sequence ID" value="NZ_JBHSMK010000005.1"/>
</dbReference>
<keyword evidence="2" id="KW-1185">Reference proteome</keyword>
<gene>
    <name evidence="1" type="ORF">ACFPME_09935</name>
</gene>
<evidence type="ECO:0000313" key="2">
    <source>
        <dbReference type="Proteomes" id="UP001596013"/>
    </source>
</evidence>
<dbReference type="EMBL" id="JBHSMK010000005">
    <property type="protein sequence ID" value="MFC5436875.1"/>
    <property type="molecule type" value="Genomic_DNA"/>
</dbReference>
<protein>
    <submittedName>
        <fullName evidence="1">Glyoxalase/bleomycin resistance/dioxygenase family protein</fullName>
    </submittedName>
</protein>
<proteinExistence type="predicted"/>
<evidence type="ECO:0000313" key="1">
    <source>
        <dbReference type="EMBL" id="MFC5436875.1"/>
    </source>
</evidence>
<name>A0ABW0JMA5_9GAMM</name>
<organism evidence="1 2">
    <name type="scientific">Rhodanobacter umsongensis</name>
    <dbReference type="NCBI Taxonomy" id="633153"/>
    <lineage>
        <taxon>Bacteria</taxon>
        <taxon>Pseudomonadati</taxon>
        <taxon>Pseudomonadota</taxon>
        <taxon>Gammaproteobacteria</taxon>
        <taxon>Lysobacterales</taxon>
        <taxon>Rhodanobacteraceae</taxon>
        <taxon>Rhodanobacter</taxon>
    </lineage>
</organism>
<sequence>MSNQFTAGAVVYARNTAKVSAFYAEIAGLHITHAEQDHVVLESAAFQLVVVAVPARIAATIQVASPPQPREDTAIKLVLPIASIASARVMAPSLGGQLNPPEREWQFQGSSVCDGHDPEGNVVQFREVAP</sequence>
<dbReference type="Gene3D" id="3.10.180.10">
    <property type="entry name" value="2,3-Dihydroxybiphenyl 1,2-Dioxygenase, domain 1"/>
    <property type="match status" value="1"/>
</dbReference>
<comment type="caution">
    <text evidence="1">The sequence shown here is derived from an EMBL/GenBank/DDBJ whole genome shotgun (WGS) entry which is preliminary data.</text>
</comment>
<reference evidence="2" key="1">
    <citation type="journal article" date="2019" name="Int. J. Syst. Evol. Microbiol.">
        <title>The Global Catalogue of Microorganisms (GCM) 10K type strain sequencing project: providing services to taxonomists for standard genome sequencing and annotation.</title>
        <authorList>
            <consortium name="The Broad Institute Genomics Platform"/>
            <consortium name="The Broad Institute Genome Sequencing Center for Infectious Disease"/>
            <person name="Wu L."/>
            <person name="Ma J."/>
        </authorList>
    </citation>
    <scope>NUCLEOTIDE SEQUENCE [LARGE SCALE GENOMIC DNA]</scope>
    <source>
        <strain evidence="2">JCM 17130</strain>
    </source>
</reference>
<dbReference type="SUPFAM" id="SSF54593">
    <property type="entry name" value="Glyoxalase/Bleomycin resistance protein/Dihydroxybiphenyl dioxygenase"/>
    <property type="match status" value="1"/>
</dbReference>
<dbReference type="InterPro" id="IPR029068">
    <property type="entry name" value="Glyas_Bleomycin-R_OHBP_Dase"/>
</dbReference>
<accession>A0ABW0JMA5</accession>
<dbReference type="Proteomes" id="UP001596013">
    <property type="component" value="Unassembled WGS sequence"/>
</dbReference>